<dbReference type="Proteomes" id="UP000261284">
    <property type="component" value="Unassembled WGS sequence"/>
</dbReference>
<reference evidence="1 2" key="1">
    <citation type="submission" date="2018-08" db="EMBL/GenBank/DDBJ databases">
        <title>Chitinophagaceae sp. K23C18032701, a novel bacterium isolated from forest soil.</title>
        <authorList>
            <person name="Wang C."/>
        </authorList>
    </citation>
    <scope>NUCLEOTIDE SEQUENCE [LARGE SCALE GENOMIC DNA]</scope>
    <source>
        <strain evidence="1 2">K23C18032701</strain>
    </source>
</reference>
<sequence length="308" mass="34369">MKKWMIGCLIVAAAGTGLIYWFIPASLQVGESLYVKCTFNGVRRTMQNNSWERWWPGAVKSKPYELDGFTFQPDSTSNNALSIRISDAGSAHASTMLLIPYQIDTTIITWGSIVYTGGSPFSKLKAYFHARELKQSLHAAMLAMQRFMGKNENVYGIPVWETKIQDTALAAIKTYYDHYPGTADIYQLVASIEQYVAASGAHTINPPMLNVNQEKGSNQYEAMVAIPTGKLLPGNGTVVPKKMIHSPIAVTEVKGGEATVRWAFAQLQQYVQDTHRMQPVIPYAVLLTDRSRETDTSKWVTRICFPIF</sequence>
<dbReference type="EMBL" id="QTJU01000013">
    <property type="protein sequence ID" value="RFM25926.1"/>
    <property type="molecule type" value="Genomic_DNA"/>
</dbReference>
<accession>A0A3E1ND61</accession>
<dbReference type="Gene3D" id="3.20.80.10">
    <property type="entry name" value="Regulatory factor, effector binding domain"/>
    <property type="match status" value="1"/>
</dbReference>
<organism evidence="1 2">
    <name type="scientific">Deminuibacter soli</name>
    <dbReference type="NCBI Taxonomy" id="2291815"/>
    <lineage>
        <taxon>Bacteria</taxon>
        <taxon>Pseudomonadati</taxon>
        <taxon>Bacteroidota</taxon>
        <taxon>Chitinophagia</taxon>
        <taxon>Chitinophagales</taxon>
        <taxon>Chitinophagaceae</taxon>
        <taxon>Deminuibacter</taxon>
    </lineage>
</organism>
<dbReference type="RefSeq" id="WP_116849591.1">
    <property type="nucleotide sequence ID" value="NZ_QTJU01000013.1"/>
</dbReference>
<evidence type="ECO:0000313" key="1">
    <source>
        <dbReference type="EMBL" id="RFM25926.1"/>
    </source>
</evidence>
<keyword evidence="2" id="KW-1185">Reference proteome</keyword>
<protein>
    <submittedName>
        <fullName evidence="1">Uncharacterized protein</fullName>
    </submittedName>
</protein>
<gene>
    <name evidence="1" type="ORF">DXN05_22685</name>
</gene>
<dbReference type="InterPro" id="IPR011256">
    <property type="entry name" value="Reg_factor_effector_dom_sf"/>
</dbReference>
<name>A0A3E1ND61_9BACT</name>
<comment type="caution">
    <text evidence="1">The sequence shown here is derived from an EMBL/GenBank/DDBJ whole genome shotgun (WGS) entry which is preliminary data.</text>
</comment>
<proteinExistence type="predicted"/>
<dbReference type="AlphaFoldDB" id="A0A3E1ND61"/>
<evidence type="ECO:0000313" key="2">
    <source>
        <dbReference type="Proteomes" id="UP000261284"/>
    </source>
</evidence>
<dbReference type="OrthoDB" id="9807923at2"/>